<reference evidence="2 3" key="1">
    <citation type="submission" date="2016-06" db="EMBL/GenBank/DDBJ databases">
        <authorList>
            <person name="Kjaerup R.B."/>
            <person name="Dalgaard T.S."/>
            <person name="Juul-Madsen H.R."/>
        </authorList>
    </citation>
    <scope>NUCLEOTIDE SEQUENCE [LARGE SCALE GENOMIC DNA]</scope>
    <source>
        <strain evidence="2 3">DSM 43821</strain>
    </source>
</reference>
<feature type="region of interest" description="Disordered" evidence="1">
    <location>
        <begin position="1"/>
        <end position="23"/>
    </location>
</feature>
<feature type="compositionally biased region" description="Low complexity" evidence="1">
    <location>
        <begin position="63"/>
        <end position="72"/>
    </location>
</feature>
<gene>
    <name evidence="2" type="ORF">GA0074696_1868</name>
</gene>
<evidence type="ECO:0000313" key="3">
    <source>
        <dbReference type="Proteomes" id="UP000198228"/>
    </source>
</evidence>
<accession>A0A1C4WGR1</accession>
<evidence type="ECO:0000313" key="2">
    <source>
        <dbReference type="EMBL" id="SCE95436.1"/>
    </source>
</evidence>
<dbReference type="AlphaFoldDB" id="A0A1C4WGR1"/>
<dbReference type="EMBL" id="LT607410">
    <property type="protein sequence ID" value="SCE95436.1"/>
    <property type="molecule type" value="Genomic_DNA"/>
</dbReference>
<protein>
    <submittedName>
        <fullName evidence="2">Uncharacterized protein</fullName>
    </submittedName>
</protein>
<proteinExistence type="predicted"/>
<feature type="region of interest" description="Disordered" evidence="1">
    <location>
        <begin position="63"/>
        <end position="106"/>
    </location>
</feature>
<evidence type="ECO:0000256" key="1">
    <source>
        <dbReference type="SAM" id="MobiDB-lite"/>
    </source>
</evidence>
<dbReference type="Proteomes" id="UP000198228">
    <property type="component" value="Chromosome I"/>
</dbReference>
<organism evidence="2 3">
    <name type="scientific">Micromonospora purpureochromogenes</name>
    <dbReference type="NCBI Taxonomy" id="47872"/>
    <lineage>
        <taxon>Bacteria</taxon>
        <taxon>Bacillati</taxon>
        <taxon>Actinomycetota</taxon>
        <taxon>Actinomycetes</taxon>
        <taxon>Micromonosporales</taxon>
        <taxon>Micromonosporaceae</taxon>
        <taxon>Micromonospora</taxon>
    </lineage>
</organism>
<name>A0A1C4WGR1_9ACTN</name>
<dbReference type="RefSeq" id="WP_088960717.1">
    <property type="nucleotide sequence ID" value="NZ_LT607410.1"/>
</dbReference>
<sequence>MAKHRRSSADDLSTGQEVADPTTYWSVDDCHWPTVSPELPVEMVDLLAPPIVVGVARVPVTSRATPPAARPDGPGGLGGSAPARGGALVPNQTGRHRRVKEPAERG</sequence>